<evidence type="ECO:0000313" key="8">
    <source>
        <dbReference type="EMBL" id="ONI01220.1"/>
    </source>
</evidence>
<evidence type="ECO:0000256" key="2">
    <source>
        <dbReference type="ARBA" id="ARBA00022448"/>
    </source>
</evidence>
<dbReference type="EMBL" id="CM007656">
    <property type="protein sequence ID" value="ONI01220.1"/>
    <property type="molecule type" value="Genomic_DNA"/>
</dbReference>
<keyword evidence="2" id="KW-0813">Transport</keyword>
<dbReference type="GO" id="GO:0005886">
    <property type="term" value="C:plasma membrane"/>
    <property type="evidence" value="ECO:0007669"/>
    <property type="project" value="UniProtKB-ARBA"/>
</dbReference>
<comment type="subcellular location">
    <subcellularLocation>
        <location evidence="1">Membrane</location>
        <topology evidence="1">Multi-pass membrane protein</topology>
    </subcellularLocation>
</comment>
<dbReference type="GO" id="GO:0140359">
    <property type="term" value="F:ABC-type transporter activity"/>
    <property type="evidence" value="ECO:0007669"/>
    <property type="project" value="InterPro"/>
</dbReference>
<dbReference type="AlphaFoldDB" id="A0A251NR62"/>
<evidence type="ECO:0000256" key="5">
    <source>
        <dbReference type="ARBA" id="ARBA00023136"/>
    </source>
</evidence>
<keyword evidence="9" id="KW-1185">Reference proteome</keyword>
<evidence type="ECO:0000256" key="4">
    <source>
        <dbReference type="ARBA" id="ARBA00022989"/>
    </source>
</evidence>
<feature type="transmembrane region" description="Helical" evidence="6">
    <location>
        <begin position="12"/>
        <end position="31"/>
    </location>
</feature>
<dbReference type="PANTHER" id="PTHR19241">
    <property type="entry name" value="ATP-BINDING CASSETTE TRANSPORTER"/>
    <property type="match status" value="1"/>
</dbReference>
<dbReference type="STRING" id="3760.A0A251NR62"/>
<sequence length="84" mass="9662">MVIVQLLAIKLLQSLLSFCTSFWNLFSGFLIPRSLIPVWWRWYYWGSPIAWTIYGIFASPFGDLKTVIDTPKGPQRVDLSIPQG</sequence>
<organism evidence="8 9">
    <name type="scientific">Prunus persica</name>
    <name type="common">Peach</name>
    <name type="synonym">Amygdalus persica</name>
    <dbReference type="NCBI Taxonomy" id="3760"/>
    <lineage>
        <taxon>Eukaryota</taxon>
        <taxon>Viridiplantae</taxon>
        <taxon>Streptophyta</taxon>
        <taxon>Embryophyta</taxon>
        <taxon>Tracheophyta</taxon>
        <taxon>Spermatophyta</taxon>
        <taxon>Magnoliopsida</taxon>
        <taxon>eudicotyledons</taxon>
        <taxon>Gunneridae</taxon>
        <taxon>Pentapetalae</taxon>
        <taxon>rosids</taxon>
        <taxon>fabids</taxon>
        <taxon>Rosales</taxon>
        <taxon>Rosaceae</taxon>
        <taxon>Amygdaloideae</taxon>
        <taxon>Amygdaleae</taxon>
        <taxon>Prunus</taxon>
    </lineage>
</organism>
<name>A0A251NR62_PRUPE</name>
<feature type="domain" description="ABC-2 type transporter transmembrane" evidence="7">
    <location>
        <begin position="12"/>
        <end position="58"/>
    </location>
</feature>
<dbReference type="Pfam" id="PF01061">
    <property type="entry name" value="ABC2_membrane"/>
    <property type="match status" value="1"/>
</dbReference>
<dbReference type="eggNOG" id="KOG0065">
    <property type="taxonomic scope" value="Eukaryota"/>
</dbReference>
<gene>
    <name evidence="8" type="ORF">PRUPE_6G128800</name>
</gene>
<keyword evidence="4 6" id="KW-1133">Transmembrane helix</keyword>
<protein>
    <recommendedName>
        <fullName evidence="7">ABC-2 type transporter transmembrane domain-containing protein</fullName>
    </recommendedName>
</protein>
<dbReference type="Gramene" id="ONI01220">
    <property type="protein sequence ID" value="ONI01220"/>
    <property type="gene ID" value="PRUPE_6G128800"/>
</dbReference>
<dbReference type="InterPro" id="IPR013525">
    <property type="entry name" value="ABC2_TM"/>
</dbReference>
<evidence type="ECO:0000256" key="6">
    <source>
        <dbReference type="SAM" id="Phobius"/>
    </source>
</evidence>
<keyword evidence="5 6" id="KW-0472">Membrane</keyword>
<feature type="transmembrane region" description="Helical" evidence="6">
    <location>
        <begin position="43"/>
        <end position="62"/>
    </location>
</feature>
<evidence type="ECO:0000256" key="3">
    <source>
        <dbReference type="ARBA" id="ARBA00022692"/>
    </source>
</evidence>
<accession>A0A251NR62</accession>
<dbReference type="Proteomes" id="UP000006882">
    <property type="component" value="Chromosome G6"/>
</dbReference>
<evidence type="ECO:0000256" key="1">
    <source>
        <dbReference type="ARBA" id="ARBA00004141"/>
    </source>
</evidence>
<keyword evidence="3 6" id="KW-0812">Transmembrane</keyword>
<proteinExistence type="predicted"/>
<evidence type="ECO:0000313" key="9">
    <source>
        <dbReference type="Proteomes" id="UP000006882"/>
    </source>
</evidence>
<reference evidence="8 9" key="1">
    <citation type="journal article" date="2013" name="Nat. Genet.">
        <title>The high-quality draft genome of peach (Prunus persica) identifies unique patterns of genetic diversity, domestication and genome evolution.</title>
        <authorList>
            <consortium name="International Peach Genome Initiative"/>
            <person name="Verde I."/>
            <person name="Abbott A.G."/>
            <person name="Scalabrin S."/>
            <person name="Jung S."/>
            <person name="Shu S."/>
            <person name="Marroni F."/>
            <person name="Zhebentyayeva T."/>
            <person name="Dettori M.T."/>
            <person name="Grimwood J."/>
            <person name="Cattonaro F."/>
            <person name="Zuccolo A."/>
            <person name="Rossini L."/>
            <person name="Jenkins J."/>
            <person name="Vendramin E."/>
            <person name="Meisel L.A."/>
            <person name="Decroocq V."/>
            <person name="Sosinski B."/>
            <person name="Prochnik S."/>
            <person name="Mitros T."/>
            <person name="Policriti A."/>
            <person name="Cipriani G."/>
            <person name="Dondini L."/>
            <person name="Ficklin S."/>
            <person name="Goodstein D.M."/>
            <person name="Xuan P."/>
            <person name="Del Fabbro C."/>
            <person name="Aramini V."/>
            <person name="Copetti D."/>
            <person name="Gonzalez S."/>
            <person name="Horner D.S."/>
            <person name="Falchi R."/>
            <person name="Lucas S."/>
            <person name="Mica E."/>
            <person name="Maldonado J."/>
            <person name="Lazzari B."/>
            <person name="Bielenberg D."/>
            <person name="Pirona R."/>
            <person name="Miculan M."/>
            <person name="Barakat A."/>
            <person name="Testolin R."/>
            <person name="Stella A."/>
            <person name="Tartarini S."/>
            <person name="Tonutti P."/>
            <person name="Arus P."/>
            <person name="Orellana A."/>
            <person name="Wells C."/>
            <person name="Main D."/>
            <person name="Vizzotto G."/>
            <person name="Silva H."/>
            <person name="Salamini F."/>
            <person name="Schmutz J."/>
            <person name="Morgante M."/>
            <person name="Rokhsar D.S."/>
        </authorList>
    </citation>
    <scope>NUCLEOTIDE SEQUENCE [LARGE SCALE GENOMIC DNA]</scope>
    <source>
        <strain evidence="9">cv. Nemared</strain>
    </source>
</reference>
<evidence type="ECO:0000259" key="7">
    <source>
        <dbReference type="Pfam" id="PF01061"/>
    </source>
</evidence>